<evidence type="ECO:0000256" key="9">
    <source>
        <dbReference type="SAM" id="MobiDB-lite"/>
    </source>
</evidence>
<dbReference type="InterPro" id="IPR030400">
    <property type="entry name" value="Sedolisin_dom"/>
</dbReference>
<dbReference type="GO" id="GO:0046872">
    <property type="term" value="F:metal ion binding"/>
    <property type="evidence" value="ECO:0007669"/>
    <property type="project" value="UniProtKB-UniRule"/>
</dbReference>
<dbReference type="CDD" id="cd11377">
    <property type="entry name" value="Pro-peptidase_S53"/>
    <property type="match status" value="1"/>
</dbReference>
<gene>
    <name evidence="12" type="ORF">CFAM422_008933</name>
</gene>
<dbReference type="PANTHER" id="PTHR14218">
    <property type="entry name" value="PROTEASE S8 TRIPEPTIDYL PEPTIDASE I CLN2"/>
    <property type="match status" value="1"/>
</dbReference>
<feature type="compositionally biased region" description="Low complexity" evidence="9">
    <location>
        <begin position="29"/>
        <end position="40"/>
    </location>
</feature>
<dbReference type="InterPro" id="IPR050819">
    <property type="entry name" value="Tripeptidyl-peptidase_I"/>
</dbReference>
<dbReference type="Pfam" id="PF09286">
    <property type="entry name" value="Pro-kuma_activ"/>
    <property type="match status" value="1"/>
</dbReference>
<feature type="binding site" evidence="8">
    <location>
        <position position="684"/>
    </location>
    <ligand>
        <name>Ca(2+)</name>
        <dbReference type="ChEBI" id="CHEBI:29108"/>
    </ligand>
</feature>
<dbReference type="CDD" id="cd04056">
    <property type="entry name" value="Peptidases_S53"/>
    <property type="match status" value="1"/>
</dbReference>
<dbReference type="PROSITE" id="PS51695">
    <property type="entry name" value="SEDOLISIN"/>
    <property type="match status" value="1"/>
</dbReference>
<keyword evidence="4 8" id="KW-0378">Hydrolase</keyword>
<dbReference type="GO" id="GO:0005576">
    <property type="term" value="C:extracellular region"/>
    <property type="evidence" value="ECO:0007669"/>
    <property type="project" value="UniProtKB-SubCell"/>
</dbReference>
<proteinExistence type="predicted"/>
<keyword evidence="7" id="KW-0865">Zymogen</keyword>
<feature type="active site" description="Charge relay system" evidence="8">
    <location>
        <position position="351"/>
    </location>
</feature>
<evidence type="ECO:0000256" key="4">
    <source>
        <dbReference type="ARBA" id="ARBA00022801"/>
    </source>
</evidence>
<name>A0A9P4XBD1_9HYPO</name>
<evidence type="ECO:0000313" key="12">
    <source>
        <dbReference type="EMBL" id="KAF3066959.1"/>
    </source>
</evidence>
<evidence type="ECO:0000256" key="10">
    <source>
        <dbReference type="SAM" id="SignalP"/>
    </source>
</evidence>
<feature type="binding site" evidence="8">
    <location>
        <position position="666"/>
    </location>
    <ligand>
        <name>Ca(2+)</name>
        <dbReference type="ChEBI" id="CHEBI:29108"/>
    </ligand>
</feature>
<comment type="caution">
    <text evidence="12">The sequence shown here is derived from an EMBL/GenBank/DDBJ whole genome shotgun (WGS) entry which is preliminary data.</text>
</comment>
<keyword evidence="2 8" id="KW-0645">Protease</keyword>
<dbReference type="GO" id="GO:0008240">
    <property type="term" value="F:tripeptidyl-peptidase activity"/>
    <property type="evidence" value="ECO:0007669"/>
    <property type="project" value="TreeGrafter"/>
</dbReference>
<evidence type="ECO:0000256" key="3">
    <source>
        <dbReference type="ARBA" id="ARBA00022723"/>
    </source>
</evidence>
<accession>A0A9P4XBD1</accession>
<dbReference type="SMART" id="SM00944">
    <property type="entry name" value="Pro-kuma_activ"/>
    <property type="match status" value="1"/>
</dbReference>
<dbReference type="InterPro" id="IPR036852">
    <property type="entry name" value="Peptidase_S8/S53_dom_sf"/>
</dbReference>
<evidence type="ECO:0000313" key="13">
    <source>
        <dbReference type="Proteomes" id="UP000801864"/>
    </source>
</evidence>
<dbReference type="SUPFAM" id="SSF54897">
    <property type="entry name" value="Protease propeptides/inhibitors"/>
    <property type="match status" value="1"/>
</dbReference>
<evidence type="ECO:0000256" key="2">
    <source>
        <dbReference type="ARBA" id="ARBA00022670"/>
    </source>
</evidence>
<evidence type="ECO:0000259" key="11">
    <source>
        <dbReference type="PROSITE" id="PS51695"/>
    </source>
</evidence>
<dbReference type="PANTHER" id="PTHR14218:SF19">
    <property type="entry name" value="SERINE PROTEASE AORO, PUTATIVE (AFU_ORTHOLOGUE AFUA_6G10250)-RELATED"/>
    <property type="match status" value="1"/>
</dbReference>
<comment type="subcellular location">
    <subcellularLocation>
        <location evidence="1">Secreted</location>
        <location evidence="1">Extracellular space</location>
    </subcellularLocation>
</comment>
<feature type="chain" id="PRO_5040474585" evidence="10">
    <location>
        <begin position="23"/>
        <end position="719"/>
    </location>
</feature>
<feature type="region of interest" description="Disordered" evidence="9">
    <location>
        <begin position="224"/>
        <end position="256"/>
    </location>
</feature>
<keyword evidence="6 8" id="KW-0106">Calcium</keyword>
<keyword evidence="5 8" id="KW-0720">Serine protease</keyword>
<keyword evidence="10" id="KW-0732">Signal</keyword>
<feature type="binding site" evidence="8">
    <location>
        <position position="686"/>
    </location>
    <ligand>
        <name>Ca(2+)</name>
        <dbReference type="ChEBI" id="CHEBI:29108"/>
    </ligand>
</feature>
<evidence type="ECO:0000256" key="6">
    <source>
        <dbReference type="ARBA" id="ARBA00022837"/>
    </source>
</evidence>
<dbReference type="AlphaFoldDB" id="A0A9P4XBD1"/>
<feature type="signal peptide" evidence="10">
    <location>
        <begin position="1"/>
        <end position="22"/>
    </location>
</feature>
<dbReference type="SUPFAM" id="SSF52743">
    <property type="entry name" value="Subtilisin-like"/>
    <property type="match status" value="1"/>
</dbReference>
<dbReference type="EMBL" id="QLNT01000016">
    <property type="protein sequence ID" value="KAF3066959.1"/>
    <property type="molecule type" value="Genomic_DNA"/>
</dbReference>
<evidence type="ECO:0000256" key="8">
    <source>
        <dbReference type="PROSITE-ProRule" id="PRU01032"/>
    </source>
</evidence>
<feature type="binding site" evidence="8">
    <location>
        <position position="665"/>
    </location>
    <ligand>
        <name>Ca(2+)</name>
        <dbReference type="ChEBI" id="CHEBI:29108"/>
    </ligand>
</feature>
<feature type="active site" description="Charge relay system" evidence="8">
    <location>
        <position position="347"/>
    </location>
</feature>
<feature type="region of interest" description="Disordered" evidence="9">
    <location>
        <begin position="29"/>
        <end position="60"/>
    </location>
</feature>
<evidence type="ECO:0000256" key="7">
    <source>
        <dbReference type="ARBA" id="ARBA00023145"/>
    </source>
</evidence>
<organism evidence="12 13">
    <name type="scientific">Trichoderma lentiforme</name>
    <dbReference type="NCBI Taxonomy" id="1567552"/>
    <lineage>
        <taxon>Eukaryota</taxon>
        <taxon>Fungi</taxon>
        <taxon>Dikarya</taxon>
        <taxon>Ascomycota</taxon>
        <taxon>Pezizomycotina</taxon>
        <taxon>Sordariomycetes</taxon>
        <taxon>Hypocreomycetidae</taxon>
        <taxon>Hypocreales</taxon>
        <taxon>Hypocreaceae</taxon>
        <taxon>Trichoderma</taxon>
    </lineage>
</organism>
<sequence>MAVRLTVISIIIAHILVLEAMGAAIDSLSSNKSTQSSKASLTKREIPDSHRLHERQNSHWEGQWEKQIRVPANGLLPMRIGLVQSNIDEGARRLQKISNPNSPDYGKHMSPEEVIEMFAPSETAFDAVRDWLVSAGFADEAISLSANKQWIQFDSRAEDAENVLFAEFFEYEHLASGSKTVAVEEYYVPLHLREYIDYITPGIKLQAHPNKLKKLMQRQVQELQEKPMSRSAHKNAPYINDEDGRGSGNRSTTPIPFVSGSCDTDLTIACIRAQYGIPNNTVAIPGNELGIFGGLDEHYSKADLDTFFATLHPHIPNGTYPEERLIDGAIGSVEDVPGYNQSAAGVEADMDIEAAWPLIWPQGVVLFQTDDQFYETSQKAPDTPYHGFWNTFFDAIDGSYCTYSAYNETGDCTRPECLDPSYPNPNPDGYKGQLQCGVYSPTNVISISYSGGEADLPASYLRRQCNEIMKLALQGVTVVESSGDYGVASYPENLFTNNGCAGTDAKVFYPSADVSCPYVLAVGSTQLKRSRDSNITYYESSTSYSGGGFSNYFDAPEWQTNAISSYFDQVILNFTSYKNPGVNFSDVGDGVYRAGGRGYPDVSAIGERLVVFKRGRWGHVGGTSLSAPIWAAVITLINERRLAANKSTVGFIHPVLYAHPEVFVDITEGSNPGCNTTGFPAVKGWDPVSGLGLTFGSLFEANFRRTPYFPKLVDLFLSL</sequence>
<feature type="active site" description="Charge relay system" evidence="8">
    <location>
        <position position="624"/>
    </location>
</feature>
<dbReference type="GO" id="GO:0006508">
    <property type="term" value="P:proteolysis"/>
    <property type="evidence" value="ECO:0007669"/>
    <property type="project" value="UniProtKB-KW"/>
</dbReference>
<dbReference type="GO" id="GO:0004252">
    <property type="term" value="F:serine-type endopeptidase activity"/>
    <property type="evidence" value="ECO:0007669"/>
    <property type="project" value="UniProtKB-UniRule"/>
</dbReference>
<comment type="cofactor">
    <cofactor evidence="8">
        <name>Ca(2+)</name>
        <dbReference type="ChEBI" id="CHEBI:29108"/>
    </cofactor>
    <text evidence="8">Binds 1 Ca(2+) ion per subunit.</text>
</comment>
<reference evidence="12 13" key="1">
    <citation type="submission" date="2018-06" db="EMBL/GenBank/DDBJ databases">
        <title>Genome analysis of cellulolytic fungus Trichoderma lentiforme CFAM-422.</title>
        <authorList>
            <person name="Steindorff A.S."/>
            <person name="Formighieri E.F."/>
            <person name="Midorikawa G.E.O."/>
            <person name="Tamietti M.S."/>
            <person name="Ramos E.Z."/>
            <person name="Silva A.S."/>
            <person name="Bon E.P.S."/>
            <person name="Mendes T.D."/>
            <person name="Damaso M.C.T."/>
            <person name="Favaro L.C.L."/>
        </authorList>
    </citation>
    <scope>NUCLEOTIDE SEQUENCE [LARGE SCALE GENOMIC DNA]</scope>
    <source>
        <strain evidence="12 13">CFAM-422</strain>
    </source>
</reference>
<feature type="compositionally biased region" description="Basic and acidic residues" evidence="9">
    <location>
        <begin position="42"/>
        <end position="60"/>
    </location>
</feature>
<evidence type="ECO:0000256" key="5">
    <source>
        <dbReference type="ARBA" id="ARBA00022825"/>
    </source>
</evidence>
<dbReference type="InterPro" id="IPR015366">
    <property type="entry name" value="S53_propep"/>
</dbReference>
<keyword evidence="3 8" id="KW-0479">Metal-binding</keyword>
<feature type="domain" description="Peptidase S53" evidence="11">
    <location>
        <begin position="265"/>
        <end position="706"/>
    </location>
</feature>
<dbReference type="Gene3D" id="3.40.50.200">
    <property type="entry name" value="Peptidase S8/S53 domain"/>
    <property type="match status" value="1"/>
</dbReference>
<keyword evidence="13" id="KW-1185">Reference proteome</keyword>
<protein>
    <submittedName>
        <fullName evidence="12">Tripeptidyl-peptidase sed1</fullName>
    </submittedName>
</protein>
<dbReference type="Proteomes" id="UP000801864">
    <property type="component" value="Unassembled WGS sequence"/>
</dbReference>
<evidence type="ECO:0000256" key="1">
    <source>
        <dbReference type="ARBA" id="ARBA00004239"/>
    </source>
</evidence>